<evidence type="ECO:0000256" key="3">
    <source>
        <dbReference type="ARBA" id="ARBA00022692"/>
    </source>
</evidence>
<proteinExistence type="inferred from homology"/>
<feature type="domain" description="Yip1" evidence="8">
    <location>
        <begin position="124"/>
        <end position="267"/>
    </location>
</feature>
<comment type="subcellular location">
    <subcellularLocation>
        <location evidence="6">Golgi apparatus membrane</location>
        <topology evidence="6">Multi-pass membrane protein</topology>
    </subcellularLocation>
    <subcellularLocation>
        <location evidence="1">Membrane</location>
        <topology evidence="1">Multi-pass membrane protein</topology>
    </subcellularLocation>
</comment>
<feature type="compositionally biased region" description="Polar residues" evidence="7">
    <location>
        <begin position="158"/>
        <end position="173"/>
    </location>
</feature>
<feature type="transmembrane region" description="Helical" evidence="6">
    <location>
        <begin position="253"/>
        <end position="271"/>
    </location>
</feature>
<organism evidence="9 10">
    <name type="scientific">Fusarium oxysporum f. sp. radicis-cucumerinum</name>
    <dbReference type="NCBI Taxonomy" id="327505"/>
    <lineage>
        <taxon>Eukaryota</taxon>
        <taxon>Fungi</taxon>
        <taxon>Dikarya</taxon>
        <taxon>Ascomycota</taxon>
        <taxon>Pezizomycotina</taxon>
        <taxon>Sordariomycetes</taxon>
        <taxon>Hypocreomycetidae</taxon>
        <taxon>Hypocreales</taxon>
        <taxon>Nectriaceae</taxon>
        <taxon>Fusarium</taxon>
        <taxon>Fusarium oxysporum species complex</taxon>
    </lineage>
</organism>
<protein>
    <recommendedName>
        <fullName evidence="6">Protein YIP</fullName>
    </recommendedName>
</protein>
<keyword evidence="3 6" id="KW-0812">Transmembrane</keyword>
<sequence>MSNYYSSQQPQYPAAGGPNAAQNLQFFPSQYTNPGSSTPQQAAAAGYGYGNQGGYGVGAPAQNFAAPAFGAQGVSGRMGEQGGLRTGWVAAFSSEGYDGEPPLLEELGVNFGHIQAKTLAVLNPFRLHFGYIYGLAALGSISLHLILSLMSPSDASEPQVNSYPQYSSDPSAPQQQHDGQQGGHFSATLTYPRSASVLGYCLLPLVATSLFGIVMRMDTPVGIVATTAAILWCTYSASGMFCAVGQMKRMRGLVAYPLALFYVGFGIMGIFSSRGSGTFSNAAAKLNA</sequence>
<feature type="transmembrane region" description="Helical" evidence="6">
    <location>
        <begin position="221"/>
        <end position="241"/>
    </location>
</feature>
<evidence type="ECO:0000256" key="4">
    <source>
        <dbReference type="ARBA" id="ARBA00022989"/>
    </source>
</evidence>
<dbReference type="Pfam" id="PF04893">
    <property type="entry name" value="Yip1"/>
    <property type="match status" value="1"/>
</dbReference>
<evidence type="ECO:0000259" key="8">
    <source>
        <dbReference type="Pfam" id="PF04893"/>
    </source>
</evidence>
<dbReference type="InterPro" id="IPR045231">
    <property type="entry name" value="Yip1/4-like"/>
</dbReference>
<reference evidence="9 10" key="2">
    <citation type="journal article" date="2017" name="Sci. Rep.">
        <title>A mobile pathogenicity chromosome in Fusarium oxysporum for infection of multiple cucurbit species.</title>
        <authorList>
            <person name="van Dam P."/>
            <person name="Fokkens L."/>
            <person name="Ayukawa Y."/>
            <person name="van der Gragt M."/>
            <person name="Ter Horst A."/>
            <person name="Brankovics B."/>
            <person name="Houterman P.M."/>
            <person name="Arie T."/>
            <person name="Rep M."/>
        </authorList>
    </citation>
    <scope>NUCLEOTIDE SEQUENCE [LARGE SCALE GENOMIC DNA]</scope>
    <source>
        <strain evidence="9 10">Forc016</strain>
    </source>
</reference>
<dbReference type="STRING" id="327505.A0A2H3GPD2"/>
<dbReference type="GO" id="GO:0006888">
    <property type="term" value="P:endoplasmic reticulum to Golgi vesicle-mediated transport"/>
    <property type="evidence" value="ECO:0007669"/>
    <property type="project" value="InterPro"/>
</dbReference>
<dbReference type="PANTHER" id="PTHR21236">
    <property type="entry name" value="GOLGI MEMBRANE PROTEIN YIP1"/>
    <property type="match status" value="1"/>
</dbReference>
<evidence type="ECO:0000313" key="10">
    <source>
        <dbReference type="Proteomes" id="UP000219602"/>
    </source>
</evidence>
<gene>
    <name evidence="9" type="ORF">AU210_008903</name>
</gene>
<dbReference type="EMBL" id="MABQ02000006">
    <property type="protein sequence ID" value="PCD32657.1"/>
    <property type="molecule type" value="Genomic_DNA"/>
</dbReference>
<dbReference type="GO" id="GO:0005802">
    <property type="term" value="C:trans-Golgi network"/>
    <property type="evidence" value="ECO:0007669"/>
    <property type="project" value="TreeGrafter"/>
</dbReference>
<name>A0A2H3GPD2_FUSOX</name>
<dbReference type="Proteomes" id="UP000219602">
    <property type="component" value="Chromosome 8"/>
</dbReference>
<comment type="caution">
    <text evidence="9">The sequence shown here is derived from an EMBL/GenBank/DDBJ whole genome shotgun (WGS) entry which is preliminary data.</text>
</comment>
<reference evidence="9 10" key="1">
    <citation type="journal article" date="2016" name="Environ. Microbiol.">
        <title>Effector profiles distinguish formae speciales of Fusarium oxysporum.</title>
        <authorList>
            <person name="van Dam P."/>
            <person name="Fokkens L."/>
            <person name="Schmidt S.M."/>
            <person name="Linmans J.H."/>
            <person name="Kistler H.C."/>
            <person name="Ma L.J."/>
            <person name="Rep M."/>
        </authorList>
    </citation>
    <scope>NUCLEOTIDE SEQUENCE [LARGE SCALE GENOMIC DNA]</scope>
    <source>
        <strain evidence="9 10">Forc016</strain>
    </source>
</reference>
<dbReference type="PANTHER" id="PTHR21236:SF2">
    <property type="entry name" value="PROTEIN YIPF"/>
    <property type="match status" value="1"/>
</dbReference>
<dbReference type="GO" id="GO:0048280">
    <property type="term" value="P:vesicle fusion with Golgi apparatus"/>
    <property type="evidence" value="ECO:0007669"/>
    <property type="project" value="TreeGrafter"/>
</dbReference>
<evidence type="ECO:0000313" key="9">
    <source>
        <dbReference type="EMBL" id="PCD32657.1"/>
    </source>
</evidence>
<feature type="region of interest" description="Disordered" evidence="7">
    <location>
        <begin position="158"/>
        <end position="183"/>
    </location>
</feature>
<evidence type="ECO:0000256" key="2">
    <source>
        <dbReference type="ARBA" id="ARBA00010596"/>
    </source>
</evidence>
<evidence type="ECO:0000256" key="7">
    <source>
        <dbReference type="SAM" id="MobiDB-lite"/>
    </source>
</evidence>
<dbReference type="AlphaFoldDB" id="A0A2H3GPD2"/>
<feature type="transmembrane region" description="Helical" evidence="6">
    <location>
        <begin position="131"/>
        <end position="150"/>
    </location>
</feature>
<evidence type="ECO:0000256" key="1">
    <source>
        <dbReference type="ARBA" id="ARBA00004141"/>
    </source>
</evidence>
<comment type="similarity">
    <text evidence="2 6">Belongs to the YIP1 family.</text>
</comment>
<keyword evidence="4 6" id="KW-1133">Transmembrane helix</keyword>
<comment type="caution">
    <text evidence="6">Lacks conserved residue(s) required for the propagation of feature annotation.</text>
</comment>
<keyword evidence="5 6" id="KW-0472">Membrane</keyword>
<accession>A0A2H3GPD2</accession>
<evidence type="ECO:0000256" key="5">
    <source>
        <dbReference type="ARBA" id="ARBA00023136"/>
    </source>
</evidence>
<dbReference type="InterPro" id="IPR006977">
    <property type="entry name" value="Yip1_dom"/>
</dbReference>
<dbReference type="GO" id="GO:0000139">
    <property type="term" value="C:Golgi membrane"/>
    <property type="evidence" value="ECO:0007669"/>
    <property type="project" value="UniProtKB-SubCell"/>
</dbReference>
<evidence type="ECO:0000256" key="6">
    <source>
        <dbReference type="RuleBase" id="RU361264"/>
    </source>
</evidence>
<feature type="transmembrane region" description="Helical" evidence="6">
    <location>
        <begin position="197"/>
        <end position="215"/>
    </location>
</feature>